<dbReference type="InterPro" id="IPR001498">
    <property type="entry name" value="Impact_N"/>
</dbReference>
<dbReference type="PROSITE" id="PS00910">
    <property type="entry name" value="UPF0029"/>
    <property type="match status" value="1"/>
</dbReference>
<dbReference type="InterPro" id="IPR036956">
    <property type="entry name" value="Impact_N_sf"/>
</dbReference>
<dbReference type="InterPro" id="IPR023582">
    <property type="entry name" value="Impact"/>
</dbReference>
<sequence length="207" mass="23729">MYRLKEDHMEELDIKKSRFLCYLHKSFCEEDAKAFILKIKKEHPNATHHCYAFVIGEHNELQRSNDDGEPSGTAGVPMLECLMHSQMQDITAVVVRYFGGIKLGAGGLIRAYSKSVSNALQHAVITKKENMKKYSLTFSYDLIGKLDHYLRINHIIILDKVYDEQVTYTFLVKDAIDEDISEMSNGAFLPEFIEDVIIDMDITLEES</sequence>
<dbReference type="GO" id="GO:0006446">
    <property type="term" value="P:regulation of translational initiation"/>
    <property type="evidence" value="ECO:0007669"/>
    <property type="project" value="TreeGrafter"/>
</dbReference>
<protein>
    <submittedName>
        <fullName evidence="4">YigZ family protein</fullName>
    </submittedName>
</protein>
<dbReference type="PANTHER" id="PTHR16301:SF20">
    <property type="entry name" value="IMPACT FAMILY MEMBER YIGZ"/>
    <property type="match status" value="1"/>
</dbReference>
<dbReference type="NCBIfam" id="TIGR00257">
    <property type="entry name" value="IMPACT_YIGZ"/>
    <property type="match status" value="1"/>
</dbReference>
<dbReference type="KEGG" id="ehn:H9Q80_08365"/>
<reference evidence="4 5" key="1">
    <citation type="submission" date="2020-08" db="EMBL/GenBank/DDBJ databases">
        <authorList>
            <person name="Liu C."/>
            <person name="Sun Q."/>
        </authorList>
    </citation>
    <scope>NUCLEOTIDE SEQUENCE [LARGE SCALE GENOMIC DNA]</scope>
    <source>
        <strain evidence="4 5">NSJ-61</strain>
    </source>
</reference>
<proteinExistence type="inferred from homology"/>
<accession>A0A7G9GT05</accession>
<evidence type="ECO:0000259" key="3">
    <source>
        <dbReference type="Pfam" id="PF09186"/>
    </source>
</evidence>
<comment type="similarity">
    <text evidence="1">Belongs to the IMPACT family.</text>
</comment>
<keyword evidence="5" id="KW-1185">Reference proteome</keyword>
<dbReference type="GO" id="GO:0005737">
    <property type="term" value="C:cytoplasm"/>
    <property type="evidence" value="ECO:0007669"/>
    <property type="project" value="TreeGrafter"/>
</dbReference>
<dbReference type="Pfam" id="PF09186">
    <property type="entry name" value="DUF1949"/>
    <property type="match status" value="1"/>
</dbReference>
<gene>
    <name evidence="4" type="ORF">H9Q80_08365</name>
</gene>
<dbReference type="RefSeq" id="WP_117454921.1">
    <property type="nucleotide sequence ID" value="NZ_CP060636.1"/>
</dbReference>
<dbReference type="SUPFAM" id="SSF54980">
    <property type="entry name" value="EF-G C-terminal domain-like"/>
    <property type="match status" value="1"/>
</dbReference>
<dbReference type="InterPro" id="IPR015796">
    <property type="entry name" value="Impact_YigZ-like"/>
</dbReference>
<dbReference type="EMBL" id="CP060636">
    <property type="protein sequence ID" value="QNM13937.1"/>
    <property type="molecule type" value="Genomic_DNA"/>
</dbReference>
<evidence type="ECO:0000313" key="4">
    <source>
        <dbReference type="EMBL" id="QNM13937.1"/>
    </source>
</evidence>
<feature type="domain" description="UPF0029" evidence="3">
    <location>
        <begin position="136"/>
        <end position="186"/>
    </location>
</feature>
<dbReference type="Pfam" id="PF01205">
    <property type="entry name" value="Impact_N"/>
    <property type="match status" value="1"/>
</dbReference>
<evidence type="ECO:0000256" key="1">
    <source>
        <dbReference type="ARBA" id="ARBA00007665"/>
    </source>
</evidence>
<dbReference type="InterPro" id="IPR020569">
    <property type="entry name" value="UPF0029_Impact_CS"/>
</dbReference>
<feature type="domain" description="Impact N-terminal" evidence="2">
    <location>
        <begin position="15"/>
        <end position="120"/>
    </location>
</feature>
<evidence type="ECO:0000313" key="5">
    <source>
        <dbReference type="Proteomes" id="UP000515856"/>
    </source>
</evidence>
<evidence type="ECO:0000259" key="2">
    <source>
        <dbReference type="Pfam" id="PF01205"/>
    </source>
</evidence>
<dbReference type="Gene3D" id="3.30.230.30">
    <property type="entry name" value="Impact, N-terminal domain"/>
    <property type="match status" value="1"/>
</dbReference>
<dbReference type="InterPro" id="IPR015269">
    <property type="entry name" value="UPF0029_Impact_C"/>
</dbReference>
<dbReference type="InterPro" id="IPR035647">
    <property type="entry name" value="EFG_III/V"/>
</dbReference>
<dbReference type="AlphaFoldDB" id="A0A7G9GT05"/>
<dbReference type="Proteomes" id="UP000515856">
    <property type="component" value="Chromosome"/>
</dbReference>
<organism evidence="4 5">
    <name type="scientific">[Eubacterium] hominis</name>
    <dbReference type="NCBI Taxonomy" id="2764325"/>
    <lineage>
        <taxon>Bacteria</taxon>
        <taxon>Bacillati</taxon>
        <taxon>Bacillota</taxon>
        <taxon>Erysipelotrichia</taxon>
        <taxon>Erysipelotrichales</taxon>
        <taxon>Erysipelotrichaceae</taxon>
        <taxon>Amedibacillus</taxon>
    </lineage>
</organism>
<dbReference type="PANTHER" id="PTHR16301">
    <property type="entry name" value="IMPACT-RELATED"/>
    <property type="match status" value="1"/>
</dbReference>
<dbReference type="InterPro" id="IPR020568">
    <property type="entry name" value="Ribosomal_Su5_D2-typ_SF"/>
</dbReference>
<name>A0A7G9GT05_9FIRM</name>
<dbReference type="SUPFAM" id="SSF54211">
    <property type="entry name" value="Ribosomal protein S5 domain 2-like"/>
    <property type="match status" value="1"/>
</dbReference>